<evidence type="ECO:0000256" key="4">
    <source>
        <dbReference type="ARBA" id="ARBA00023163"/>
    </source>
</evidence>
<evidence type="ECO:0000313" key="5">
    <source>
        <dbReference type="EMBL" id="QEE20148.1"/>
    </source>
</evidence>
<sequence length="334" mass="36231">MARKGIATEETSRGPTMRDVAKAAGVSSATVSYVLNNLNKVTPEVDAHVRKVAREMGYSRNSAARALKTGRHNVIGCIVPTLASPVFPEIVQAVQRRAEELGYATFVIDSGEGPKREAQAIQSLAKHGVDGAVALLASRPPLADLPQFPIVAIDQPVPGLDSVRADHRTGGRLMAEHVIALGHKRVGLVSGELDLLSSRERHEGFMDAARGKLEICWDVEVSLIPTLPREAVEAIRRRDVTMIACVNDVVAIGVLSALRDNGIAVPGEVSVFGFDDMVWSHWPLIDLTTIRQPLAELGRDAVELLVERLTDPERPQRDIVLPVSLVERGSTRRL</sequence>
<dbReference type="PANTHER" id="PTHR30146:SF148">
    <property type="entry name" value="HTH-TYPE TRANSCRIPTIONAL REPRESSOR PURR-RELATED"/>
    <property type="match status" value="1"/>
</dbReference>
<dbReference type="Proteomes" id="UP000321062">
    <property type="component" value="Chromosome"/>
</dbReference>
<dbReference type="SUPFAM" id="SSF47413">
    <property type="entry name" value="lambda repressor-like DNA-binding domains"/>
    <property type="match status" value="1"/>
</dbReference>
<keyword evidence="2" id="KW-0805">Transcription regulation</keyword>
<dbReference type="SMART" id="SM00354">
    <property type="entry name" value="HTH_LACI"/>
    <property type="match status" value="1"/>
</dbReference>
<dbReference type="OrthoDB" id="8433438at2"/>
<dbReference type="InterPro" id="IPR028082">
    <property type="entry name" value="Peripla_BP_I"/>
</dbReference>
<evidence type="ECO:0000256" key="1">
    <source>
        <dbReference type="ARBA" id="ARBA00022491"/>
    </source>
</evidence>
<dbReference type="AlphaFoldDB" id="A0A5B9DNT2"/>
<dbReference type="PROSITE" id="PS00356">
    <property type="entry name" value="HTH_LACI_1"/>
    <property type="match status" value="1"/>
</dbReference>
<gene>
    <name evidence="5" type="ORF">FNA67_08150</name>
</gene>
<dbReference type="Gene3D" id="1.10.260.40">
    <property type="entry name" value="lambda repressor-like DNA-binding domains"/>
    <property type="match status" value="1"/>
</dbReference>
<dbReference type="GO" id="GO:0000976">
    <property type="term" value="F:transcription cis-regulatory region binding"/>
    <property type="evidence" value="ECO:0007669"/>
    <property type="project" value="TreeGrafter"/>
</dbReference>
<evidence type="ECO:0000256" key="3">
    <source>
        <dbReference type="ARBA" id="ARBA00023125"/>
    </source>
</evidence>
<name>A0A5B9DNT2_9HYPH</name>
<keyword evidence="6" id="KW-1185">Reference proteome</keyword>
<dbReference type="CDD" id="cd06267">
    <property type="entry name" value="PBP1_LacI_sugar_binding-like"/>
    <property type="match status" value="1"/>
</dbReference>
<dbReference type="InterPro" id="IPR046335">
    <property type="entry name" value="LacI/GalR-like_sensor"/>
</dbReference>
<protein>
    <submittedName>
        <fullName evidence="5">LacI family transcriptional regulator</fullName>
    </submittedName>
</protein>
<organism evidence="5 6">
    <name type="scientific">Paradevosia tibetensis</name>
    <dbReference type="NCBI Taxonomy" id="1447062"/>
    <lineage>
        <taxon>Bacteria</taxon>
        <taxon>Pseudomonadati</taxon>
        <taxon>Pseudomonadota</taxon>
        <taxon>Alphaproteobacteria</taxon>
        <taxon>Hyphomicrobiales</taxon>
        <taxon>Devosiaceae</taxon>
        <taxon>Paradevosia</taxon>
    </lineage>
</organism>
<dbReference type="SUPFAM" id="SSF53822">
    <property type="entry name" value="Periplasmic binding protein-like I"/>
    <property type="match status" value="1"/>
</dbReference>
<dbReference type="RefSeq" id="WP_049704717.1">
    <property type="nucleotide sequence ID" value="NZ_BMFM01000001.1"/>
</dbReference>
<dbReference type="InterPro" id="IPR000843">
    <property type="entry name" value="HTH_LacI"/>
</dbReference>
<dbReference type="Gene3D" id="3.40.50.2300">
    <property type="match status" value="2"/>
</dbReference>
<dbReference type="Pfam" id="PF13377">
    <property type="entry name" value="Peripla_BP_3"/>
    <property type="match status" value="1"/>
</dbReference>
<dbReference type="PRINTS" id="PR00036">
    <property type="entry name" value="HTHLACI"/>
</dbReference>
<reference evidence="5 6" key="1">
    <citation type="journal article" date="2015" name="Int. J. Syst. Evol. Microbiol.">
        <title>Youhaiella tibetensis gen. nov., sp. nov., isolated from subsurface sediment.</title>
        <authorList>
            <person name="Wang Y.X."/>
            <person name="Huang F.Q."/>
            <person name="Nogi Y."/>
            <person name="Pang S.J."/>
            <person name="Wang P.K."/>
            <person name="Lv J."/>
        </authorList>
    </citation>
    <scope>NUCLEOTIDE SEQUENCE [LARGE SCALE GENOMIC DNA]</scope>
    <source>
        <strain evidence="6">fig4</strain>
    </source>
</reference>
<accession>A0A5B9DNT2</accession>
<dbReference type="CDD" id="cd01392">
    <property type="entry name" value="HTH_LacI"/>
    <property type="match status" value="1"/>
</dbReference>
<dbReference type="PROSITE" id="PS50932">
    <property type="entry name" value="HTH_LACI_2"/>
    <property type="match status" value="1"/>
</dbReference>
<keyword evidence="1" id="KW-0678">Repressor</keyword>
<proteinExistence type="predicted"/>
<evidence type="ECO:0000313" key="6">
    <source>
        <dbReference type="Proteomes" id="UP000321062"/>
    </source>
</evidence>
<evidence type="ECO:0000256" key="2">
    <source>
        <dbReference type="ARBA" id="ARBA00023015"/>
    </source>
</evidence>
<dbReference type="InterPro" id="IPR010982">
    <property type="entry name" value="Lambda_DNA-bd_dom_sf"/>
</dbReference>
<dbReference type="PANTHER" id="PTHR30146">
    <property type="entry name" value="LACI-RELATED TRANSCRIPTIONAL REPRESSOR"/>
    <property type="match status" value="1"/>
</dbReference>
<dbReference type="KEGG" id="yti:FNA67_08150"/>
<keyword evidence="3" id="KW-0238">DNA-binding</keyword>
<dbReference type="Pfam" id="PF00356">
    <property type="entry name" value="LacI"/>
    <property type="match status" value="1"/>
</dbReference>
<keyword evidence="4" id="KW-0804">Transcription</keyword>
<dbReference type="EMBL" id="CP041690">
    <property type="protein sequence ID" value="QEE20148.1"/>
    <property type="molecule type" value="Genomic_DNA"/>
</dbReference>
<dbReference type="GO" id="GO:0003700">
    <property type="term" value="F:DNA-binding transcription factor activity"/>
    <property type="evidence" value="ECO:0007669"/>
    <property type="project" value="TreeGrafter"/>
</dbReference>